<protein>
    <submittedName>
        <fullName evidence="2">DUF2141 domain-containing protein</fullName>
    </submittedName>
</protein>
<feature type="chain" id="PRO_5047469240" evidence="1">
    <location>
        <begin position="28"/>
        <end position="149"/>
    </location>
</feature>
<dbReference type="Proteomes" id="UP001057520">
    <property type="component" value="Chromosome"/>
</dbReference>
<dbReference type="Pfam" id="PF09912">
    <property type="entry name" value="DUF2141"/>
    <property type="match status" value="1"/>
</dbReference>
<accession>A0ABY4ZSH9</accession>
<evidence type="ECO:0000313" key="2">
    <source>
        <dbReference type="EMBL" id="USQ95584.1"/>
    </source>
</evidence>
<sequence length="149" mass="15213">MTSLKTLIAALALATPLVVGVAPAAHAQEAFGDLTLSFPDLKAKTGQVMIAVYDSAQAWTSGKPVRAAAASAADATPSAKIVALPPGTYAVRVFQDVDGDGKMGKNPFGMPTEPFGFSKDAPVMMGPPAFDAAAFEVKAGANVQVIHLN</sequence>
<keyword evidence="1" id="KW-0732">Signal</keyword>
<dbReference type="InterPro" id="IPR018673">
    <property type="entry name" value="DUF2141"/>
</dbReference>
<proteinExistence type="predicted"/>
<feature type="signal peptide" evidence="1">
    <location>
        <begin position="1"/>
        <end position="27"/>
    </location>
</feature>
<keyword evidence="3" id="KW-1185">Reference proteome</keyword>
<name>A0ABY4ZSH9_9CAUL</name>
<evidence type="ECO:0000256" key="1">
    <source>
        <dbReference type="SAM" id="SignalP"/>
    </source>
</evidence>
<organism evidence="2 3">
    <name type="scientific">Caulobacter segnis</name>
    <dbReference type="NCBI Taxonomy" id="88688"/>
    <lineage>
        <taxon>Bacteria</taxon>
        <taxon>Pseudomonadati</taxon>
        <taxon>Pseudomonadota</taxon>
        <taxon>Alphaproteobacteria</taxon>
        <taxon>Caulobacterales</taxon>
        <taxon>Caulobacteraceae</taxon>
        <taxon>Caulobacter</taxon>
    </lineage>
</organism>
<evidence type="ECO:0000313" key="3">
    <source>
        <dbReference type="Proteomes" id="UP001057520"/>
    </source>
</evidence>
<gene>
    <name evidence="2" type="ORF">MZV50_24070</name>
</gene>
<reference evidence="2 3" key="1">
    <citation type="submission" date="2022-04" db="EMBL/GenBank/DDBJ databases">
        <title>Genome sequence of soybean root-associated Caulobacter segnis RL271.</title>
        <authorList>
            <person name="Longley R."/>
            <person name="Bonito G."/>
            <person name="Trigodet F."/>
            <person name="Crosson S."/>
            <person name="Fiebig A."/>
        </authorList>
    </citation>
    <scope>NUCLEOTIDE SEQUENCE [LARGE SCALE GENOMIC DNA]</scope>
    <source>
        <strain evidence="2 3">RL271</strain>
    </source>
</reference>
<dbReference type="EMBL" id="CP096040">
    <property type="protein sequence ID" value="USQ95584.1"/>
    <property type="molecule type" value="Genomic_DNA"/>
</dbReference>